<evidence type="ECO:0000313" key="2">
    <source>
        <dbReference type="Proteomes" id="UP000284676"/>
    </source>
</evidence>
<dbReference type="PANTHER" id="PTHR48228">
    <property type="entry name" value="SUCCINYL-COA--D-CITRAMALATE COA-TRANSFERASE"/>
    <property type="match status" value="1"/>
</dbReference>
<dbReference type="Gene3D" id="3.30.1540.10">
    <property type="entry name" value="formyl-coa transferase, domain 3"/>
    <property type="match status" value="1"/>
</dbReference>
<evidence type="ECO:0000313" key="1">
    <source>
        <dbReference type="EMBL" id="RHF75094.1"/>
    </source>
</evidence>
<gene>
    <name evidence="1" type="ORF">DW663_01490</name>
</gene>
<name>A0A414Q2P7_FUSMR</name>
<proteinExistence type="predicted"/>
<dbReference type="InterPro" id="IPR023606">
    <property type="entry name" value="CoA-Trfase_III_dom_1_sf"/>
</dbReference>
<dbReference type="Gene3D" id="3.40.50.10540">
    <property type="entry name" value="Crotonobetainyl-coa:carnitine coa-transferase, domain 1"/>
    <property type="match status" value="2"/>
</dbReference>
<keyword evidence="1" id="KW-0808">Transferase</keyword>
<accession>A0A414Q2P7</accession>
<dbReference type="Proteomes" id="UP000284676">
    <property type="component" value="Unassembled WGS sequence"/>
</dbReference>
<dbReference type="RefSeq" id="WP_118233946.1">
    <property type="nucleotide sequence ID" value="NZ_QRHL01000001.1"/>
</dbReference>
<dbReference type="InterPro" id="IPR050509">
    <property type="entry name" value="CoA-transferase_III"/>
</dbReference>
<dbReference type="InterPro" id="IPR003673">
    <property type="entry name" value="CoA-Trfase_fam_III"/>
</dbReference>
<dbReference type="GO" id="GO:0016740">
    <property type="term" value="F:transferase activity"/>
    <property type="evidence" value="ECO:0007669"/>
    <property type="project" value="UniProtKB-KW"/>
</dbReference>
<dbReference type="EMBL" id="QRHL01000001">
    <property type="protein sequence ID" value="RHF75094.1"/>
    <property type="molecule type" value="Genomic_DNA"/>
</dbReference>
<reference evidence="1 2" key="1">
    <citation type="submission" date="2018-08" db="EMBL/GenBank/DDBJ databases">
        <title>A genome reference for cultivated species of the human gut microbiota.</title>
        <authorList>
            <person name="Zou Y."/>
            <person name="Xue W."/>
            <person name="Luo G."/>
        </authorList>
    </citation>
    <scope>NUCLEOTIDE SEQUENCE [LARGE SCALE GENOMIC DNA]</scope>
    <source>
        <strain evidence="1 2">AM25-1</strain>
    </source>
</reference>
<sequence length="393" mass="44173">MKILQGLKILDFTTLLPGPYATLMLGDMGAEIIKISSPDKPDIVADYPPYTEDENLSANQAWLGRTKKNLFLNLKTQEGIDIVKKLVKEYDIVIEQFRPGVMKKLGLGYEELKEINPRLIYCSLTGYGQTGAMKDRAGHDINYLARSGNMSYSGRKGIGPVLTNMQIADIGVGSLHSVVGILSAVYHRTLTGEGQYIDISMFDGLLPFHAMEGASFLLDGIEPVREETRLNGGSAYDFYETKDGRYISVGSLEPKFWSGFCDAIGAPHLIENGVMPENISKLKREVREIFLTKDLREWIEIFKNKDVCVEPVQNLKEVLLEDEHVKDRELVVEVPVMNGEKKIKQIATPIKFSKTPIEYKDSGYPLGYHTDEILEKLGYSKEDIKKLKEKNVI</sequence>
<dbReference type="InterPro" id="IPR044855">
    <property type="entry name" value="CoA-Trfase_III_dom3_sf"/>
</dbReference>
<dbReference type="SUPFAM" id="SSF89796">
    <property type="entry name" value="CoA-transferase family III (CaiB/BaiF)"/>
    <property type="match status" value="1"/>
</dbReference>
<dbReference type="PANTHER" id="PTHR48228:SF5">
    <property type="entry name" value="ALPHA-METHYLACYL-COA RACEMASE"/>
    <property type="match status" value="1"/>
</dbReference>
<comment type="caution">
    <text evidence="1">The sequence shown here is derived from an EMBL/GenBank/DDBJ whole genome shotgun (WGS) entry which is preliminary data.</text>
</comment>
<organism evidence="1 2">
    <name type="scientific">Fusobacterium mortiferum</name>
    <dbReference type="NCBI Taxonomy" id="850"/>
    <lineage>
        <taxon>Bacteria</taxon>
        <taxon>Fusobacteriati</taxon>
        <taxon>Fusobacteriota</taxon>
        <taxon>Fusobacteriia</taxon>
        <taxon>Fusobacteriales</taxon>
        <taxon>Fusobacteriaceae</taxon>
        <taxon>Fusobacterium</taxon>
    </lineage>
</organism>
<protein>
    <submittedName>
        <fullName evidence="1">CoA transferase</fullName>
    </submittedName>
</protein>
<dbReference type="Pfam" id="PF02515">
    <property type="entry name" value="CoA_transf_3"/>
    <property type="match status" value="1"/>
</dbReference>
<dbReference type="AlphaFoldDB" id="A0A414Q2P7"/>